<evidence type="ECO:0000256" key="1">
    <source>
        <dbReference type="ARBA" id="ARBA00004141"/>
    </source>
</evidence>
<keyword evidence="9" id="KW-1185">Reference proteome</keyword>
<feature type="transmembrane region" description="Helical" evidence="6">
    <location>
        <begin position="329"/>
        <end position="348"/>
    </location>
</feature>
<feature type="transmembrane region" description="Helical" evidence="6">
    <location>
        <begin position="474"/>
        <end position="492"/>
    </location>
</feature>
<evidence type="ECO:0000256" key="2">
    <source>
        <dbReference type="ARBA" id="ARBA00022692"/>
    </source>
</evidence>
<evidence type="ECO:0000259" key="7">
    <source>
        <dbReference type="Pfam" id="PF00955"/>
    </source>
</evidence>
<organism evidence="8 9">
    <name type="scientific">Ramalina farinacea</name>
    <dbReference type="NCBI Taxonomy" id="258253"/>
    <lineage>
        <taxon>Eukaryota</taxon>
        <taxon>Fungi</taxon>
        <taxon>Dikarya</taxon>
        <taxon>Ascomycota</taxon>
        <taxon>Pezizomycotina</taxon>
        <taxon>Lecanoromycetes</taxon>
        <taxon>OSLEUM clade</taxon>
        <taxon>Lecanoromycetidae</taxon>
        <taxon>Lecanorales</taxon>
        <taxon>Lecanorineae</taxon>
        <taxon>Ramalinaceae</taxon>
        <taxon>Ramalina</taxon>
    </lineage>
</organism>
<feature type="transmembrane region" description="Helical" evidence="6">
    <location>
        <begin position="240"/>
        <end position="259"/>
    </location>
</feature>
<comment type="subcellular location">
    <subcellularLocation>
        <location evidence="1">Membrane</location>
        <topology evidence="1">Multi-pass membrane protein</topology>
    </subcellularLocation>
</comment>
<dbReference type="GO" id="GO:0046713">
    <property type="term" value="P:borate transport"/>
    <property type="evidence" value="ECO:0007669"/>
    <property type="project" value="TreeGrafter"/>
</dbReference>
<feature type="transmembrane region" description="Helical" evidence="6">
    <location>
        <begin position="403"/>
        <end position="424"/>
    </location>
</feature>
<dbReference type="Pfam" id="PF00955">
    <property type="entry name" value="HCO3_cotransp"/>
    <property type="match status" value="2"/>
</dbReference>
<feature type="transmembrane region" description="Helical" evidence="6">
    <location>
        <begin position="204"/>
        <end position="220"/>
    </location>
</feature>
<feature type="compositionally biased region" description="Gly residues" evidence="5">
    <location>
        <begin position="564"/>
        <end position="583"/>
    </location>
</feature>
<gene>
    <name evidence="8" type="ORF">OHK93_006384</name>
</gene>
<protein>
    <recommendedName>
        <fullName evidence="7">Bicarbonate transporter-like transmembrane domain-containing protein</fullName>
    </recommendedName>
</protein>
<dbReference type="GO" id="GO:0005886">
    <property type="term" value="C:plasma membrane"/>
    <property type="evidence" value="ECO:0007669"/>
    <property type="project" value="TreeGrafter"/>
</dbReference>
<feature type="domain" description="Bicarbonate transporter-like transmembrane" evidence="7">
    <location>
        <begin position="207"/>
        <end position="530"/>
    </location>
</feature>
<evidence type="ECO:0000313" key="8">
    <source>
        <dbReference type="EMBL" id="MDI1487116.1"/>
    </source>
</evidence>
<feature type="compositionally biased region" description="Basic and acidic residues" evidence="5">
    <location>
        <begin position="546"/>
        <end position="562"/>
    </location>
</feature>
<reference evidence="8" key="1">
    <citation type="journal article" date="2023" name="Genome Biol. Evol.">
        <title>First Whole Genome Sequence and Flow Cytometry Genome Size Data for the Lichen-Forming Fungus Ramalina farinacea (Ascomycota).</title>
        <authorList>
            <person name="Llewellyn T."/>
            <person name="Mian S."/>
            <person name="Hill R."/>
            <person name="Leitch I.J."/>
            <person name="Gaya E."/>
        </authorList>
    </citation>
    <scope>NUCLEOTIDE SEQUENCE</scope>
    <source>
        <strain evidence="8">LIQ254RAFAR</strain>
    </source>
</reference>
<feature type="transmembrane region" description="Helical" evidence="6">
    <location>
        <begin position="136"/>
        <end position="155"/>
    </location>
</feature>
<dbReference type="Proteomes" id="UP001161017">
    <property type="component" value="Unassembled WGS sequence"/>
</dbReference>
<dbReference type="EMBL" id="JAPUFD010000005">
    <property type="protein sequence ID" value="MDI1487116.1"/>
    <property type="molecule type" value="Genomic_DNA"/>
</dbReference>
<dbReference type="GO" id="GO:0050801">
    <property type="term" value="P:monoatomic ion homeostasis"/>
    <property type="evidence" value="ECO:0007669"/>
    <property type="project" value="TreeGrafter"/>
</dbReference>
<dbReference type="InterPro" id="IPR011531">
    <property type="entry name" value="HCO3_transpt-like_TM_dom"/>
</dbReference>
<feature type="transmembrane region" description="Helical" evidence="6">
    <location>
        <begin position="292"/>
        <end position="309"/>
    </location>
</feature>
<dbReference type="GO" id="GO:0005452">
    <property type="term" value="F:solute:inorganic anion antiporter activity"/>
    <property type="evidence" value="ECO:0007669"/>
    <property type="project" value="InterPro"/>
</dbReference>
<evidence type="ECO:0000256" key="4">
    <source>
        <dbReference type="ARBA" id="ARBA00023136"/>
    </source>
</evidence>
<dbReference type="InterPro" id="IPR003020">
    <property type="entry name" value="HCO3_transpt_euk"/>
</dbReference>
<dbReference type="PANTHER" id="PTHR11453:SF38">
    <property type="entry name" value="ANION TRANSPORTER (EUROFUNG)"/>
    <property type="match status" value="1"/>
</dbReference>
<comment type="caution">
    <text evidence="8">The sequence shown here is derived from an EMBL/GenBank/DDBJ whole genome shotgun (WGS) entry which is preliminary data.</text>
</comment>
<evidence type="ECO:0000256" key="6">
    <source>
        <dbReference type="SAM" id="Phobius"/>
    </source>
</evidence>
<dbReference type="AlphaFoldDB" id="A0AA43QIF1"/>
<keyword evidence="2 6" id="KW-0812">Transmembrane</keyword>
<keyword evidence="3 6" id="KW-1133">Transmembrane helix</keyword>
<name>A0AA43QIF1_9LECA</name>
<dbReference type="GO" id="GO:0006820">
    <property type="term" value="P:monoatomic anion transport"/>
    <property type="evidence" value="ECO:0007669"/>
    <property type="project" value="InterPro"/>
</dbReference>
<sequence length="605" mass="67979">MSSFSEPTKDPYDIDSQPGWRGYRILRPGLGMYHDVKRRLPYYKSDIMDAWTYRTFAGTIRIYFVNMLPALAFILDMNLRTGGFYGVNEALFSSALACIVFSILGAQPLTVVGITGLISLFNYTIFDIIKRHDVTLYPQFMTWVAIWAAIFHWLFAIWNFCDYMRYVTDFSSQSFGAYVGIIYCIKGVELIISEFEGYGPTKGFEGVVIALMFFFTVYVLEILGKGTWFRPPVRGFLGDYAYPLATLFWTGFSHFPGVLKQTNVPKLPHTRAFYPTVDRGWLIEFWHLDVKWVFVAMPIGFLLMLLFYYDHNQSSVTAQARNFPLTKPGGFHWDFFLLGCTSFIAGIIDIPLPNGLVPQAPVHTDALTVYRSELKIIKADNGEEYHQQDIVAEKVVEQRVSHFLMGLMIIGTMTGPLLVVLNLIPRSLFAGVFFVVGWGGLESNGITAKLIYLLKEPRFVQPSEPLRQLRKSRICLYLFFQVFGITATVGVSQTIAGIGFPVLIIALIPLRWKVFPRIFTARELKVLDAPTADNDVVLASLGGKPRMPEDRLAEERGEEVGSEKGAGVGEEGSSGSNLSGGGNKDVERGQPTEGMRQRGGAWREA</sequence>
<evidence type="ECO:0000256" key="5">
    <source>
        <dbReference type="SAM" id="MobiDB-lite"/>
    </source>
</evidence>
<feature type="domain" description="Bicarbonate transporter-like transmembrane" evidence="7">
    <location>
        <begin position="30"/>
        <end position="198"/>
    </location>
</feature>
<feature type="region of interest" description="Disordered" evidence="5">
    <location>
        <begin position="540"/>
        <end position="605"/>
    </location>
</feature>
<proteinExistence type="predicted"/>
<feature type="transmembrane region" description="Helical" evidence="6">
    <location>
        <begin position="110"/>
        <end position="129"/>
    </location>
</feature>
<accession>A0AA43QIF1</accession>
<evidence type="ECO:0000313" key="9">
    <source>
        <dbReference type="Proteomes" id="UP001161017"/>
    </source>
</evidence>
<feature type="transmembrane region" description="Helical" evidence="6">
    <location>
        <begin position="51"/>
        <end position="75"/>
    </location>
</feature>
<dbReference type="Gene3D" id="1.10.287.570">
    <property type="entry name" value="Helical hairpin bin"/>
    <property type="match status" value="1"/>
</dbReference>
<evidence type="ECO:0000256" key="3">
    <source>
        <dbReference type="ARBA" id="ARBA00022989"/>
    </source>
</evidence>
<keyword evidence="4 6" id="KW-0472">Membrane</keyword>
<dbReference type="PANTHER" id="PTHR11453">
    <property type="entry name" value="ANION EXCHANGE PROTEIN"/>
    <property type="match status" value="1"/>
</dbReference>